<dbReference type="InterPro" id="IPR009229">
    <property type="entry name" value="AgrD"/>
</dbReference>
<sequence length="41" mass="4761">MRVTEDQFINLAEKSIKKSCFGVLYEPKIPSALLKDKKMIF</sequence>
<dbReference type="Proteomes" id="UP000569903">
    <property type="component" value="Unassembled WGS sequence"/>
</dbReference>
<dbReference type="EMBL" id="JAARQN010000002">
    <property type="protein sequence ID" value="MBC1456826.1"/>
    <property type="molecule type" value="Genomic_DNA"/>
</dbReference>
<evidence type="ECO:0000313" key="1">
    <source>
        <dbReference type="EMBL" id="MBC1456826.1"/>
    </source>
</evidence>
<dbReference type="AlphaFoldDB" id="A0A841YW63"/>
<dbReference type="NCBIfam" id="TIGR04223">
    <property type="entry name" value="quorum_AgrD"/>
    <property type="match status" value="1"/>
</dbReference>
<evidence type="ECO:0000313" key="2">
    <source>
        <dbReference type="Proteomes" id="UP000569903"/>
    </source>
</evidence>
<protein>
    <submittedName>
        <fullName evidence="1">Cyclic lactone autoinducer peptide</fullName>
    </submittedName>
</protein>
<comment type="caution">
    <text evidence="1">The sequence shown here is derived from an EMBL/GenBank/DDBJ whole genome shotgun (WGS) entry which is preliminary data.</text>
</comment>
<organism evidence="1 2">
    <name type="scientific">Listeria newyorkensis</name>
    <dbReference type="NCBI Taxonomy" id="1497681"/>
    <lineage>
        <taxon>Bacteria</taxon>
        <taxon>Bacillati</taxon>
        <taxon>Bacillota</taxon>
        <taxon>Bacilli</taxon>
        <taxon>Bacillales</taxon>
        <taxon>Listeriaceae</taxon>
        <taxon>Listeria</taxon>
    </lineage>
</organism>
<name>A0A841YW63_9LIST</name>
<reference evidence="1 2" key="1">
    <citation type="submission" date="2020-03" db="EMBL/GenBank/DDBJ databases">
        <title>Soil Listeria distribution.</title>
        <authorList>
            <person name="Liao J."/>
            <person name="Wiedmann M."/>
        </authorList>
    </citation>
    <scope>NUCLEOTIDE SEQUENCE [LARGE SCALE GENOMIC DNA]</scope>
    <source>
        <strain evidence="1 2">FSL L7-1614</strain>
    </source>
</reference>
<accession>A0A841YW63</accession>
<gene>
    <name evidence="1" type="ORF">HB850_03600</name>
</gene>
<proteinExistence type="predicted"/>